<reference evidence="6" key="1">
    <citation type="journal article" date="2019" name="Int. J. Syst. Evol. Microbiol.">
        <title>The Global Catalogue of Microorganisms (GCM) 10K type strain sequencing project: providing services to taxonomists for standard genome sequencing and annotation.</title>
        <authorList>
            <consortium name="The Broad Institute Genomics Platform"/>
            <consortium name="The Broad Institute Genome Sequencing Center for Infectious Disease"/>
            <person name="Wu L."/>
            <person name="Ma J."/>
        </authorList>
    </citation>
    <scope>NUCLEOTIDE SEQUENCE [LARGE SCALE GENOMIC DNA]</scope>
    <source>
        <strain evidence="6">KACC 14249</strain>
    </source>
</reference>
<evidence type="ECO:0000256" key="3">
    <source>
        <dbReference type="SAM" id="MobiDB-lite"/>
    </source>
</evidence>
<dbReference type="PANTHER" id="PTHR30055">
    <property type="entry name" value="HTH-TYPE TRANSCRIPTIONAL REGULATOR RUTR"/>
    <property type="match status" value="1"/>
</dbReference>
<dbReference type="InterPro" id="IPR041678">
    <property type="entry name" value="TetR_C_16"/>
</dbReference>
<comment type="caution">
    <text evidence="5">The sequence shown here is derived from an EMBL/GenBank/DDBJ whole genome shotgun (WGS) entry which is preliminary data.</text>
</comment>
<feature type="DNA-binding region" description="H-T-H motif" evidence="2">
    <location>
        <begin position="45"/>
        <end position="64"/>
    </location>
</feature>
<accession>A0ABW1JG03</accession>
<dbReference type="SUPFAM" id="SSF48498">
    <property type="entry name" value="Tetracyclin repressor-like, C-terminal domain"/>
    <property type="match status" value="1"/>
</dbReference>
<dbReference type="Gene3D" id="1.10.10.60">
    <property type="entry name" value="Homeodomain-like"/>
    <property type="match status" value="1"/>
</dbReference>
<protein>
    <submittedName>
        <fullName evidence="5">TetR family transcriptional regulator</fullName>
    </submittedName>
</protein>
<dbReference type="PROSITE" id="PS50977">
    <property type="entry name" value="HTH_TETR_2"/>
    <property type="match status" value="1"/>
</dbReference>
<evidence type="ECO:0000256" key="2">
    <source>
        <dbReference type="PROSITE-ProRule" id="PRU00335"/>
    </source>
</evidence>
<sequence length="206" mass="22525">MTAPERDATAQPRRRGRRPAGSDTRAEIVTAARLAFAEHGYEATSLRAVARRAGVDPALVHHYFTDKAALFAACQQLPFNPTEQIDRAVAGDPDHVGERLVRFFLSTWDSVEGRPRIMALVAAASTHEDAARTLREFLAREVFGRVVAGLGTDVPELRGSLVASQLVGLAMARYVVRVEPLASAEPEDVVRWLAPTVQRYLTAPLD</sequence>
<proteinExistence type="predicted"/>
<gene>
    <name evidence="5" type="ORF">ACFQDO_11315</name>
</gene>
<feature type="region of interest" description="Disordered" evidence="3">
    <location>
        <begin position="1"/>
        <end position="24"/>
    </location>
</feature>
<dbReference type="Pfam" id="PF00440">
    <property type="entry name" value="TetR_N"/>
    <property type="match status" value="1"/>
</dbReference>
<organism evidence="5 6">
    <name type="scientific">Angustibacter luteus</name>
    <dbReference type="NCBI Taxonomy" id="658456"/>
    <lineage>
        <taxon>Bacteria</taxon>
        <taxon>Bacillati</taxon>
        <taxon>Actinomycetota</taxon>
        <taxon>Actinomycetes</taxon>
        <taxon>Kineosporiales</taxon>
        <taxon>Kineosporiaceae</taxon>
    </lineage>
</organism>
<evidence type="ECO:0000259" key="4">
    <source>
        <dbReference type="PROSITE" id="PS50977"/>
    </source>
</evidence>
<name>A0ABW1JG03_9ACTN</name>
<dbReference type="InterPro" id="IPR009057">
    <property type="entry name" value="Homeodomain-like_sf"/>
</dbReference>
<dbReference type="Proteomes" id="UP001596189">
    <property type="component" value="Unassembled WGS sequence"/>
</dbReference>
<dbReference type="Gene3D" id="1.10.357.10">
    <property type="entry name" value="Tetracycline Repressor, domain 2"/>
    <property type="match status" value="1"/>
</dbReference>
<dbReference type="PANTHER" id="PTHR30055:SF235">
    <property type="entry name" value="TRANSCRIPTIONAL REGULATORY PROTEIN"/>
    <property type="match status" value="1"/>
</dbReference>
<evidence type="ECO:0000256" key="1">
    <source>
        <dbReference type="ARBA" id="ARBA00023125"/>
    </source>
</evidence>
<dbReference type="InterPro" id="IPR050109">
    <property type="entry name" value="HTH-type_TetR-like_transc_reg"/>
</dbReference>
<dbReference type="EMBL" id="JBHSRD010000004">
    <property type="protein sequence ID" value="MFC6007718.1"/>
    <property type="molecule type" value="Genomic_DNA"/>
</dbReference>
<dbReference type="InterPro" id="IPR036271">
    <property type="entry name" value="Tet_transcr_reg_TetR-rel_C_sf"/>
</dbReference>
<dbReference type="InterPro" id="IPR001647">
    <property type="entry name" value="HTH_TetR"/>
</dbReference>
<dbReference type="SUPFAM" id="SSF46689">
    <property type="entry name" value="Homeodomain-like"/>
    <property type="match status" value="1"/>
</dbReference>
<evidence type="ECO:0000313" key="6">
    <source>
        <dbReference type="Proteomes" id="UP001596189"/>
    </source>
</evidence>
<dbReference type="RefSeq" id="WP_345715605.1">
    <property type="nucleotide sequence ID" value="NZ_BAABFP010000002.1"/>
</dbReference>
<keyword evidence="6" id="KW-1185">Reference proteome</keyword>
<keyword evidence="1 2" id="KW-0238">DNA-binding</keyword>
<dbReference type="PRINTS" id="PR00455">
    <property type="entry name" value="HTHTETR"/>
</dbReference>
<evidence type="ECO:0000313" key="5">
    <source>
        <dbReference type="EMBL" id="MFC6007718.1"/>
    </source>
</evidence>
<feature type="domain" description="HTH tetR-type" evidence="4">
    <location>
        <begin position="22"/>
        <end position="82"/>
    </location>
</feature>
<dbReference type="Pfam" id="PF17920">
    <property type="entry name" value="TetR_C_16"/>
    <property type="match status" value="1"/>
</dbReference>